<accession>D7EK80</accession>
<evidence type="ECO:0000313" key="3">
    <source>
        <dbReference type="Proteomes" id="UP000007266"/>
    </source>
</evidence>
<name>D7EK80_TRICA</name>
<evidence type="ECO:0000256" key="1">
    <source>
        <dbReference type="SAM" id="MobiDB-lite"/>
    </source>
</evidence>
<dbReference type="InParanoid" id="D7EK80"/>
<dbReference type="EMBL" id="KQ971387">
    <property type="protein sequence ID" value="EFA13023.1"/>
    <property type="molecule type" value="Genomic_DNA"/>
</dbReference>
<organism evidence="2 3">
    <name type="scientific">Tribolium castaneum</name>
    <name type="common">Red flour beetle</name>
    <dbReference type="NCBI Taxonomy" id="7070"/>
    <lineage>
        <taxon>Eukaryota</taxon>
        <taxon>Metazoa</taxon>
        <taxon>Ecdysozoa</taxon>
        <taxon>Arthropoda</taxon>
        <taxon>Hexapoda</taxon>
        <taxon>Insecta</taxon>
        <taxon>Pterygota</taxon>
        <taxon>Neoptera</taxon>
        <taxon>Endopterygota</taxon>
        <taxon>Coleoptera</taxon>
        <taxon>Polyphaga</taxon>
        <taxon>Cucujiformia</taxon>
        <taxon>Tenebrionidae</taxon>
        <taxon>Tenebrionidae incertae sedis</taxon>
        <taxon>Tribolium</taxon>
    </lineage>
</organism>
<proteinExistence type="predicted"/>
<dbReference type="AlphaFoldDB" id="D7EK80"/>
<dbReference type="PhylomeDB" id="D7EK80"/>
<reference evidence="2 3" key="1">
    <citation type="journal article" date="2008" name="Nature">
        <title>The genome of the model beetle and pest Tribolium castaneum.</title>
        <authorList>
            <consortium name="Tribolium Genome Sequencing Consortium"/>
            <person name="Richards S."/>
            <person name="Gibbs R.A."/>
            <person name="Weinstock G.M."/>
            <person name="Brown S.J."/>
            <person name="Denell R."/>
            <person name="Beeman R.W."/>
            <person name="Gibbs R."/>
            <person name="Beeman R.W."/>
            <person name="Brown S.J."/>
            <person name="Bucher G."/>
            <person name="Friedrich M."/>
            <person name="Grimmelikhuijzen C.J."/>
            <person name="Klingler M."/>
            <person name="Lorenzen M."/>
            <person name="Richards S."/>
            <person name="Roth S."/>
            <person name="Schroder R."/>
            <person name="Tautz D."/>
            <person name="Zdobnov E.M."/>
            <person name="Muzny D."/>
            <person name="Gibbs R.A."/>
            <person name="Weinstock G.M."/>
            <person name="Attaway T."/>
            <person name="Bell S."/>
            <person name="Buhay C.J."/>
            <person name="Chandrabose M.N."/>
            <person name="Chavez D."/>
            <person name="Clerk-Blankenburg K.P."/>
            <person name="Cree A."/>
            <person name="Dao M."/>
            <person name="Davis C."/>
            <person name="Chacko J."/>
            <person name="Dinh H."/>
            <person name="Dugan-Rocha S."/>
            <person name="Fowler G."/>
            <person name="Garner T.T."/>
            <person name="Garnes J."/>
            <person name="Gnirke A."/>
            <person name="Hawes A."/>
            <person name="Hernandez J."/>
            <person name="Hines S."/>
            <person name="Holder M."/>
            <person name="Hume J."/>
            <person name="Jhangiani S.N."/>
            <person name="Joshi V."/>
            <person name="Khan Z.M."/>
            <person name="Jackson L."/>
            <person name="Kovar C."/>
            <person name="Kowis A."/>
            <person name="Lee S."/>
            <person name="Lewis L.R."/>
            <person name="Margolis J."/>
            <person name="Morgan M."/>
            <person name="Nazareth L.V."/>
            <person name="Nguyen N."/>
            <person name="Okwuonu G."/>
            <person name="Parker D."/>
            <person name="Richards S."/>
            <person name="Ruiz S.J."/>
            <person name="Santibanez J."/>
            <person name="Savard J."/>
            <person name="Scherer S.E."/>
            <person name="Schneider B."/>
            <person name="Sodergren E."/>
            <person name="Tautz D."/>
            <person name="Vattahil S."/>
            <person name="Villasana D."/>
            <person name="White C.S."/>
            <person name="Wright R."/>
            <person name="Park Y."/>
            <person name="Beeman R.W."/>
            <person name="Lord J."/>
            <person name="Oppert B."/>
            <person name="Lorenzen M."/>
            <person name="Brown S."/>
            <person name="Wang L."/>
            <person name="Savard J."/>
            <person name="Tautz D."/>
            <person name="Richards S."/>
            <person name="Weinstock G."/>
            <person name="Gibbs R.A."/>
            <person name="Liu Y."/>
            <person name="Worley K."/>
            <person name="Weinstock G."/>
            <person name="Elsik C.G."/>
            <person name="Reese J.T."/>
            <person name="Elhaik E."/>
            <person name="Landan G."/>
            <person name="Graur D."/>
            <person name="Arensburger P."/>
            <person name="Atkinson P."/>
            <person name="Beeman R.W."/>
            <person name="Beidler J."/>
            <person name="Brown S.J."/>
            <person name="Demuth J.P."/>
            <person name="Drury D.W."/>
            <person name="Du Y.Z."/>
            <person name="Fujiwara H."/>
            <person name="Lorenzen M."/>
            <person name="Maselli V."/>
            <person name="Osanai M."/>
            <person name="Park Y."/>
            <person name="Robertson H.M."/>
            <person name="Tu Z."/>
            <person name="Wang J.J."/>
            <person name="Wang S."/>
            <person name="Richards S."/>
            <person name="Song H."/>
            <person name="Zhang L."/>
            <person name="Sodergren E."/>
            <person name="Werner D."/>
            <person name="Stanke M."/>
            <person name="Morgenstern B."/>
            <person name="Solovyev V."/>
            <person name="Kosarev P."/>
            <person name="Brown G."/>
            <person name="Chen H.C."/>
            <person name="Ermolaeva O."/>
            <person name="Hlavina W."/>
            <person name="Kapustin Y."/>
            <person name="Kiryutin B."/>
            <person name="Kitts P."/>
            <person name="Maglott D."/>
            <person name="Pruitt K."/>
            <person name="Sapojnikov V."/>
            <person name="Souvorov A."/>
            <person name="Mackey A.J."/>
            <person name="Waterhouse R.M."/>
            <person name="Wyder S."/>
            <person name="Zdobnov E.M."/>
            <person name="Zdobnov E.M."/>
            <person name="Wyder S."/>
            <person name="Kriventseva E.V."/>
            <person name="Kadowaki T."/>
            <person name="Bork P."/>
            <person name="Aranda M."/>
            <person name="Bao R."/>
            <person name="Beermann A."/>
            <person name="Berns N."/>
            <person name="Bolognesi R."/>
            <person name="Bonneton F."/>
            <person name="Bopp D."/>
            <person name="Brown S.J."/>
            <person name="Bucher G."/>
            <person name="Butts T."/>
            <person name="Chaumot A."/>
            <person name="Denell R.E."/>
            <person name="Ferrier D.E."/>
            <person name="Friedrich M."/>
            <person name="Gordon C.M."/>
            <person name="Jindra M."/>
            <person name="Klingler M."/>
            <person name="Lan Q."/>
            <person name="Lattorff H.M."/>
            <person name="Laudet V."/>
            <person name="von Levetsow C."/>
            <person name="Liu Z."/>
            <person name="Lutz R."/>
            <person name="Lynch J.A."/>
            <person name="da Fonseca R.N."/>
            <person name="Posnien N."/>
            <person name="Reuter R."/>
            <person name="Roth S."/>
            <person name="Savard J."/>
            <person name="Schinko J.B."/>
            <person name="Schmitt C."/>
            <person name="Schoppmeier M."/>
            <person name="Schroder R."/>
            <person name="Shippy T.D."/>
            <person name="Simonnet F."/>
            <person name="Marques-Souza H."/>
            <person name="Tautz D."/>
            <person name="Tomoyasu Y."/>
            <person name="Trauner J."/>
            <person name="Van der Zee M."/>
            <person name="Vervoort M."/>
            <person name="Wittkopp N."/>
            <person name="Wimmer E.A."/>
            <person name="Yang X."/>
            <person name="Jones A.K."/>
            <person name="Sattelle D.B."/>
            <person name="Ebert P.R."/>
            <person name="Nelson D."/>
            <person name="Scott J.G."/>
            <person name="Beeman R.W."/>
            <person name="Muthukrishnan S."/>
            <person name="Kramer K.J."/>
            <person name="Arakane Y."/>
            <person name="Beeman R.W."/>
            <person name="Zhu Q."/>
            <person name="Hogenkamp D."/>
            <person name="Dixit R."/>
            <person name="Oppert B."/>
            <person name="Jiang H."/>
            <person name="Zou Z."/>
            <person name="Marshall J."/>
            <person name="Elpidina E."/>
            <person name="Vinokurov K."/>
            <person name="Oppert C."/>
            <person name="Zou Z."/>
            <person name="Evans J."/>
            <person name="Lu Z."/>
            <person name="Zhao P."/>
            <person name="Sumathipala N."/>
            <person name="Altincicek B."/>
            <person name="Vilcinskas A."/>
            <person name="Williams M."/>
            <person name="Hultmark D."/>
            <person name="Hetru C."/>
            <person name="Jiang H."/>
            <person name="Grimmelikhuijzen C.J."/>
            <person name="Hauser F."/>
            <person name="Cazzamali G."/>
            <person name="Williamson M."/>
            <person name="Park Y."/>
            <person name="Li B."/>
            <person name="Tanaka Y."/>
            <person name="Predel R."/>
            <person name="Neupert S."/>
            <person name="Schachtner J."/>
            <person name="Verleyen P."/>
            <person name="Raible F."/>
            <person name="Bork P."/>
            <person name="Friedrich M."/>
            <person name="Walden K.K."/>
            <person name="Robertson H.M."/>
            <person name="Angeli S."/>
            <person name="Foret S."/>
            <person name="Bucher G."/>
            <person name="Schuetz S."/>
            <person name="Maleszka R."/>
            <person name="Wimmer E.A."/>
            <person name="Beeman R.W."/>
            <person name="Lorenzen M."/>
            <person name="Tomoyasu Y."/>
            <person name="Miller S.C."/>
            <person name="Grossmann D."/>
            <person name="Bucher G."/>
        </authorList>
    </citation>
    <scope>NUCLEOTIDE SEQUENCE [LARGE SCALE GENOMIC DNA]</scope>
    <source>
        <strain evidence="2 3">Georgia GA2</strain>
    </source>
</reference>
<dbReference type="Proteomes" id="UP000007266">
    <property type="component" value="Unassembled WGS sequence"/>
</dbReference>
<protein>
    <submittedName>
        <fullName evidence="2">Uncharacterized protein</fullName>
    </submittedName>
</protein>
<reference evidence="2 3" key="2">
    <citation type="journal article" date="2010" name="Nucleic Acids Res.">
        <title>BeetleBase in 2010: revisions to provide comprehensive genomic information for Tribolium castaneum.</title>
        <authorList>
            <person name="Kim H.S."/>
            <person name="Murphy T."/>
            <person name="Xia J."/>
            <person name="Caragea D."/>
            <person name="Park Y."/>
            <person name="Beeman R.W."/>
            <person name="Lorenzen M.D."/>
            <person name="Butcher S."/>
            <person name="Manak J.R."/>
            <person name="Brown S.J."/>
        </authorList>
    </citation>
    <scope>NUCLEOTIDE SEQUENCE [LARGE SCALE GENOMIC DNA]</scope>
    <source>
        <strain evidence="2 3">Georgia GA2</strain>
    </source>
</reference>
<sequence>MERTFSNNGKTVPVNYRIKEIRVNKEMLVHADRLKLWKRNTENEMDNQSVTTERPLDRDEVDNIEPPEVPEHYNLNLWYLFRDQVNDHVEETSETSSLSGLEWDGLMDHPIEIVSKEEESLEGSLQEPDQEDPPHPYRTRSQGPTLDHPWVLPKRI</sequence>
<evidence type="ECO:0000313" key="2">
    <source>
        <dbReference type="EMBL" id="EFA13023.1"/>
    </source>
</evidence>
<feature type="region of interest" description="Disordered" evidence="1">
    <location>
        <begin position="44"/>
        <end position="68"/>
    </location>
</feature>
<dbReference type="HOGENOM" id="CLU_1689005_0_0_1"/>
<feature type="region of interest" description="Disordered" evidence="1">
    <location>
        <begin position="112"/>
        <end position="156"/>
    </location>
</feature>
<gene>
    <name evidence="2" type="primary">AUGUSTUS-3.0.2_11489</name>
    <name evidence="2" type="ORF">TcasGA2_TC011489</name>
</gene>
<keyword evidence="3" id="KW-1185">Reference proteome</keyword>